<dbReference type="EMBL" id="CP115174">
    <property type="protein sequence ID" value="WBO24307.1"/>
    <property type="molecule type" value="Genomic_DNA"/>
</dbReference>
<feature type="region of interest" description="Disordered" evidence="5">
    <location>
        <begin position="92"/>
        <end position="113"/>
    </location>
</feature>
<feature type="domain" description="RNA polymerase sigma factor 70 region 4 type 2" evidence="7">
    <location>
        <begin position="118"/>
        <end position="170"/>
    </location>
</feature>
<evidence type="ECO:0000256" key="3">
    <source>
        <dbReference type="ARBA" id="ARBA00023082"/>
    </source>
</evidence>
<dbReference type="RefSeq" id="WP_270078935.1">
    <property type="nucleotide sequence ID" value="NZ_CP115174.1"/>
</dbReference>
<keyword evidence="2" id="KW-0805">Transcription regulation</keyword>
<evidence type="ECO:0000256" key="4">
    <source>
        <dbReference type="ARBA" id="ARBA00023163"/>
    </source>
</evidence>
<dbReference type="InterPro" id="IPR007627">
    <property type="entry name" value="RNA_pol_sigma70_r2"/>
</dbReference>
<evidence type="ECO:0000256" key="2">
    <source>
        <dbReference type="ARBA" id="ARBA00023015"/>
    </source>
</evidence>
<keyword evidence="3" id="KW-0731">Sigma factor</keyword>
<dbReference type="Pfam" id="PF08281">
    <property type="entry name" value="Sigma70_r4_2"/>
    <property type="match status" value="1"/>
</dbReference>
<dbReference type="InterPro" id="IPR013325">
    <property type="entry name" value="RNA_pol_sigma_r2"/>
</dbReference>
<evidence type="ECO:0000259" key="6">
    <source>
        <dbReference type="Pfam" id="PF04542"/>
    </source>
</evidence>
<organism evidence="8 9">
    <name type="scientific">Sphingomonas abietis</name>
    <dbReference type="NCBI Taxonomy" id="3012344"/>
    <lineage>
        <taxon>Bacteria</taxon>
        <taxon>Pseudomonadati</taxon>
        <taxon>Pseudomonadota</taxon>
        <taxon>Alphaproteobacteria</taxon>
        <taxon>Sphingomonadales</taxon>
        <taxon>Sphingomonadaceae</taxon>
        <taxon>Sphingomonas</taxon>
    </lineage>
</organism>
<dbReference type="InterPro" id="IPR036388">
    <property type="entry name" value="WH-like_DNA-bd_sf"/>
</dbReference>
<reference evidence="8 9" key="1">
    <citation type="submission" date="2022-12" db="EMBL/GenBank/DDBJ databases">
        <title>Sphingomonas abieness sp. nov., an endophytic bacterium isolated from Abies koreana.</title>
        <authorList>
            <person name="Jiang L."/>
            <person name="Lee J."/>
        </authorList>
    </citation>
    <scope>NUCLEOTIDE SEQUENCE [LARGE SCALE GENOMIC DNA]</scope>
    <source>
        <strain evidence="9">PAMB 00755</strain>
    </source>
</reference>
<dbReference type="InterPro" id="IPR014284">
    <property type="entry name" value="RNA_pol_sigma-70_dom"/>
</dbReference>
<protein>
    <submittedName>
        <fullName evidence="8">RNA polymerase sigma factor</fullName>
    </submittedName>
</protein>
<dbReference type="InterPro" id="IPR013249">
    <property type="entry name" value="RNA_pol_sigma70_r4_t2"/>
</dbReference>
<dbReference type="NCBIfam" id="TIGR02937">
    <property type="entry name" value="sigma70-ECF"/>
    <property type="match status" value="1"/>
</dbReference>
<dbReference type="Pfam" id="PF04542">
    <property type="entry name" value="Sigma70_r2"/>
    <property type="match status" value="1"/>
</dbReference>
<dbReference type="PANTHER" id="PTHR43133">
    <property type="entry name" value="RNA POLYMERASE ECF-TYPE SIGMA FACTO"/>
    <property type="match status" value="1"/>
</dbReference>
<evidence type="ECO:0000256" key="1">
    <source>
        <dbReference type="ARBA" id="ARBA00010641"/>
    </source>
</evidence>
<dbReference type="SUPFAM" id="SSF88946">
    <property type="entry name" value="Sigma2 domain of RNA polymerase sigma factors"/>
    <property type="match status" value="1"/>
</dbReference>
<keyword evidence="4" id="KW-0804">Transcription</keyword>
<dbReference type="Proteomes" id="UP001210865">
    <property type="component" value="Chromosome"/>
</dbReference>
<evidence type="ECO:0000313" key="8">
    <source>
        <dbReference type="EMBL" id="WBO24307.1"/>
    </source>
</evidence>
<dbReference type="SUPFAM" id="SSF88659">
    <property type="entry name" value="Sigma3 and sigma4 domains of RNA polymerase sigma factors"/>
    <property type="match status" value="1"/>
</dbReference>
<dbReference type="InterPro" id="IPR013324">
    <property type="entry name" value="RNA_pol_sigma_r3/r4-like"/>
</dbReference>
<accession>A0ABY7NUR6</accession>
<dbReference type="Gene3D" id="1.10.10.10">
    <property type="entry name" value="Winged helix-like DNA-binding domain superfamily/Winged helix DNA-binding domain"/>
    <property type="match status" value="1"/>
</dbReference>
<name>A0ABY7NUR6_9SPHN</name>
<evidence type="ECO:0000259" key="7">
    <source>
        <dbReference type="Pfam" id="PF08281"/>
    </source>
</evidence>
<comment type="similarity">
    <text evidence="1">Belongs to the sigma-70 factor family. ECF subfamily.</text>
</comment>
<sequence length="176" mass="19907">MAGWDGMIRQTAIAEDDDVATIDGLYASHAGWLRGVLRHRLRLQNAEAEDIVQDTYLRLMDVPARAIQHPKALLSRIALNLFRDQRRRDAVRAKHRAGASHDAPIDPSRSLSEQETRVELERLVLGIPELYREAFVLSRFGRKSHKDIAALLGISVKTVEWRISKAVEHCTARLQG</sequence>
<keyword evidence="9" id="KW-1185">Reference proteome</keyword>
<gene>
    <name evidence="8" type="ORF">PBT88_09505</name>
</gene>
<dbReference type="Gene3D" id="1.10.1740.10">
    <property type="match status" value="1"/>
</dbReference>
<evidence type="ECO:0000313" key="9">
    <source>
        <dbReference type="Proteomes" id="UP001210865"/>
    </source>
</evidence>
<evidence type="ECO:0000256" key="5">
    <source>
        <dbReference type="SAM" id="MobiDB-lite"/>
    </source>
</evidence>
<dbReference type="PANTHER" id="PTHR43133:SF63">
    <property type="entry name" value="RNA POLYMERASE SIGMA FACTOR FECI-RELATED"/>
    <property type="match status" value="1"/>
</dbReference>
<proteinExistence type="inferred from homology"/>
<dbReference type="InterPro" id="IPR039425">
    <property type="entry name" value="RNA_pol_sigma-70-like"/>
</dbReference>
<feature type="domain" description="RNA polymerase sigma-70 region 2" evidence="6">
    <location>
        <begin position="25"/>
        <end position="89"/>
    </location>
</feature>